<evidence type="ECO:0000259" key="9">
    <source>
        <dbReference type="PROSITE" id="PS50240"/>
    </source>
</evidence>
<evidence type="ECO:0000256" key="5">
    <source>
        <dbReference type="ARBA" id="ARBA00022825"/>
    </source>
</evidence>
<dbReference type="PRINTS" id="PR00722">
    <property type="entry name" value="CHYMOTRYPSIN"/>
</dbReference>
<accession>A0A673HHZ0</accession>
<proteinExistence type="inferred from homology"/>
<evidence type="ECO:0000256" key="8">
    <source>
        <dbReference type="ARBA" id="ARBA00038868"/>
    </source>
</evidence>
<dbReference type="InterPro" id="IPR001314">
    <property type="entry name" value="Peptidase_S1A"/>
</dbReference>
<dbReference type="InterPro" id="IPR033116">
    <property type="entry name" value="TRYPSIN_SER"/>
</dbReference>
<gene>
    <name evidence="10" type="primary">LOC107714946</name>
</gene>
<reference evidence="10" key="2">
    <citation type="submission" date="2025-09" db="UniProtKB">
        <authorList>
            <consortium name="Ensembl"/>
        </authorList>
    </citation>
    <scope>IDENTIFICATION</scope>
</reference>
<name>A0A673HHZ0_9TELE</name>
<dbReference type="AlphaFoldDB" id="A0A673HHZ0"/>
<dbReference type="CDD" id="cd00190">
    <property type="entry name" value="Tryp_SPc"/>
    <property type="match status" value="1"/>
</dbReference>
<dbReference type="PANTHER" id="PTHR24264:SF20">
    <property type="entry name" value="TRYPSIN-LIKE"/>
    <property type="match status" value="1"/>
</dbReference>
<evidence type="ECO:0000256" key="6">
    <source>
        <dbReference type="ARBA" id="ARBA00023157"/>
    </source>
</evidence>
<dbReference type="PANTHER" id="PTHR24264">
    <property type="entry name" value="TRYPSIN-RELATED"/>
    <property type="match status" value="1"/>
</dbReference>
<dbReference type="FunFam" id="2.40.10.10:FF:000077">
    <property type="entry name" value="Predicted protein"/>
    <property type="match status" value="1"/>
</dbReference>
<keyword evidence="11" id="KW-1185">Reference proteome</keyword>
<dbReference type="InterPro" id="IPR009003">
    <property type="entry name" value="Peptidase_S1_PA"/>
</dbReference>
<dbReference type="Pfam" id="PF00089">
    <property type="entry name" value="Trypsin"/>
    <property type="match status" value="1"/>
</dbReference>
<comment type="catalytic activity">
    <reaction evidence="7">
        <text>Preferential cleavage: Arg-|-Xaa, Lys-|-Xaa.</text>
        <dbReference type="EC" id="3.4.21.4"/>
    </reaction>
</comment>
<keyword evidence="6" id="KW-1015">Disulfide bond</keyword>
<dbReference type="Proteomes" id="UP000472270">
    <property type="component" value="Unassembled WGS sequence"/>
</dbReference>
<protein>
    <recommendedName>
        <fullName evidence="8">trypsin</fullName>
        <ecNumber evidence="8">3.4.21.4</ecNumber>
    </recommendedName>
</protein>
<keyword evidence="4" id="KW-0378">Hydrolase</keyword>
<dbReference type="SUPFAM" id="SSF50494">
    <property type="entry name" value="Trypsin-like serine proteases"/>
    <property type="match status" value="1"/>
</dbReference>
<evidence type="ECO:0000256" key="4">
    <source>
        <dbReference type="ARBA" id="ARBA00022801"/>
    </source>
</evidence>
<evidence type="ECO:0000256" key="7">
    <source>
        <dbReference type="ARBA" id="ARBA00036320"/>
    </source>
</evidence>
<evidence type="ECO:0000256" key="2">
    <source>
        <dbReference type="ARBA" id="ARBA00007664"/>
    </source>
</evidence>
<dbReference type="InterPro" id="IPR043504">
    <property type="entry name" value="Peptidase_S1_PA_chymotrypsin"/>
</dbReference>
<keyword evidence="5" id="KW-0720">Serine protease</keyword>
<comment type="subcellular location">
    <subcellularLocation>
        <location evidence="1">Secreted</location>
        <location evidence="1">Extracellular space</location>
    </subcellularLocation>
</comment>
<dbReference type="GO" id="GO:0006508">
    <property type="term" value="P:proteolysis"/>
    <property type="evidence" value="ECO:0007669"/>
    <property type="project" value="UniProtKB-KW"/>
</dbReference>
<evidence type="ECO:0000256" key="3">
    <source>
        <dbReference type="ARBA" id="ARBA00022670"/>
    </source>
</evidence>
<reference evidence="10" key="1">
    <citation type="submission" date="2025-08" db="UniProtKB">
        <authorList>
            <consortium name="Ensembl"/>
        </authorList>
    </citation>
    <scope>IDENTIFICATION</scope>
</reference>
<organism evidence="10 11">
    <name type="scientific">Sinocyclocheilus rhinocerous</name>
    <dbReference type="NCBI Taxonomy" id="307959"/>
    <lineage>
        <taxon>Eukaryota</taxon>
        <taxon>Metazoa</taxon>
        <taxon>Chordata</taxon>
        <taxon>Craniata</taxon>
        <taxon>Vertebrata</taxon>
        <taxon>Euteleostomi</taxon>
        <taxon>Actinopterygii</taxon>
        <taxon>Neopterygii</taxon>
        <taxon>Teleostei</taxon>
        <taxon>Ostariophysi</taxon>
        <taxon>Cypriniformes</taxon>
        <taxon>Cyprinidae</taxon>
        <taxon>Cyprininae</taxon>
        <taxon>Sinocyclocheilus</taxon>
    </lineage>
</organism>
<dbReference type="SMART" id="SM00020">
    <property type="entry name" value="Tryp_SPc"/>
    <property type="match status" value="1"/>
</dbReference>
<dbReference type="Ensembl" id="ENSSRHT00000026355.1">
    <property type="protein sequence ID" value="ENSSRHP00000025586.1"/>
    <property type="gene ID" value="ENSSRHG00000013418.1"/>
</dbReference>
<dbReference type="PROSITE" id="PS50240">
    <property type="entry name" value="TRYPSIN_DOM"/>
    <property type="match status" value="1"/>
</dbReference>
<feature type="domain" description="Peptidase S1" evidence="9">
    <location>
        <begin position="29"/>
        <end position="243"/>
    </location>
</feature>
<evidence type="ECO:0000313" key="11">
    <source>
        <dbReference type="Proteomes" id="UP000472270"/>
    </source>
</evidence>
<dbReference type="GO" id="GO:0004252">
    <property type="term" value="F:serine-type endopeptidase activity"/>
    <property type="evidence" value="ECO:0007669"/>
    <property type="project" value="UniProtKB-EC"/>
</dbReference>
<sequence length="252" mass="27458">MGEKPILFTPEFTCLLVCFSGQDVRQVRIVGGYVPAPYSIRYIVSIQSATGQHFCGGTLINKYWILTAAHYFSVGLYEGTEQFRRPHVLIPHPQYNKATNNADIMLIKLQSPIYVNSFVSLAPLPRQDAMVAVGRVCTVSGWGFTTPTGGIPATLRTVKLPIVSSTVCNATDSFNGNITENMICAGYSEGGKDACKGDSGGPLVCEGRVYGIVSWGNGCADAQYPGVYTSVSRFRQWIDGTIFGFYGRCLKY</sequence>
<dbReference type="GO" id="GO:0005615">
    <property type="term" value="C:extracellular space"/>
    <property type="evidence" value="ECO:0007669"/>
    <property type="project" value="TreeGrafter"/>
</dbReference>
<dbReference type="InterPro" id="IPR050127">
    <property type="entry name" value="Serine_Proteases_S1"/>
</dbReference>
<evidence type="ECO:0000313" key="10">
    <source>
        <dbReference type="Ensembl" id="ENSSRHP00000025586.1"/>
    </source>
</evidence>
<dbReference type="InterPro" id="IPR001254">
    <property type="entry name" value="Trypsin_dom"/>
</dbReference>
<dbReference type="EC" id="3.4.21.4" evidence="8"/>
<dbReference type="PROSITE" id="PS00135">
    <property type="entry name" value="TRYPSIN_SER"/>
    <property type="match status" value="1"/>
</dbReference>
<comment type="similarity">
    <text evidence="2">Belongs to the peptidase S1 family.</text>
</comment>
<dbReference type="Gene3D" id="2.40.10.10">
    <property type="entry name" value="Trypsin-like serine proteases"/>
    <property type="match status" value="1"/>
</dbReference>
<evidence type="ECO:0000256" key="1">
    <source>
        <dbReference type="ARBA" id="ARBA00004239"/>
    </source>
</evidence>
<keyword evidence="3" id="KW-0645">Protease</keyword>